<dbReference type="EMBL" id="CP104008">
    <property type="protein sequence ID" value="WFQ93060.1"/>
    <property type="molecule type" value="Genomic_DNA"/>
</dbReference>
<dbReference type="Pfam" id="PF06782">
    <property type="entry name" value="UPF0236"/>
    <property type="match status" value="1"/>
</dbReference>
<reference evidence="2" key="1">
    <citation type="submission" date="2022-06" db="EMBL/GenBank/DDBJ databases">
        <title>Comparative genomic analysis of Mycoplasma feriruminatoris and the Mycoplasma mycoides cluster.</title>
        <authorList>
            <person name="Baby V."/>
            <person name="Ambroset C."/>
            <person name="Gaurivaud P."/>
            <person name="Boury C."/>
            <person name="Guichoux E."/>
            <person name="Lartigue C."/>
            <person name="Tardy F."/>
            <person name="Sirand-Pugnet P."/>
        </authorList>
    </citation>
    <scope>NUCLEOTIDE SEQUENCE</scope>
    <source>
        <strain evidence="2">L14822</strain>
    </source>
</reference>
<dbReference type="Proteomes" id="UP001178743">
    <property type="component" value="Chromosome"/>
</dbReference>
<comment type="similarity">
    <text evidence="1">Belongs to the UPF0236 family.</text>
</comment>
<evidence type="ECO:0000313" key="2">
    <source>
        <dbReference type="EMBL" id="WFQ93060.1"/>
    </source>
</evidence>
<organism evidence="2 3">
    <name type="scientific">Mycoplasma feriruminatoris</name>
    <dbReference type="NCBI Taxonomy" id="1179777"/>
    <lineage>
        <taxon>Bacteria</taxon>
        <taxon>Bacillati</taxon>
        <taxon>Mycoplasmatota</taxon>
        <taxon>Mollicutes</taxon>
        <taxon>Mycoplasmataceae</taxon>
        <taxon>Mycoplasma</taxon>
    </lineage>
</organism>
<name>A0AAX3THB0_9MOLU</name>
<evidence type="ECO:0000256" key="1">
    <source>
        <dbReference type="ARBA" id="ARBA00006539"/>
    </source>
</evidence>
<accession>A0AAX3THB0</accession>
<gene>
    <name evidence="2" type="ORF">MFERI14822_00853</name>
</gene>
<sequence>MNLNINIFNNTNETTFNLYKEYAEKINQDELIFRTITRKKHYPDWKVFKRYKLKWISLGGVFYLNITMYETINPETKTHKRFVHYHHSKVKEISEFKYDIDCIKLAIHFYLSSIPIPNYLKNLIPSKQLTQFYIKKFHIFEQILITNFEKLQQKQAELEQTNEQIYVEMDDLYINHQANEKKKMRVRQIIFHTQKNNKLENVVNLFFTKNLDEKTNEFNDLNFIFDTLNKLKKQSKNSQKIVVNGDGARWIKKLAERLDLNFSLDLFHIRKALNTAFGFNKFASKENKKLFKNWYNKNLNLSWKEAFEFAIFNKNLLLFRQVYSEFWTEAKTKNLSKTVLFNVKNFYKLINNNSKYIFSNEQKLSSYTEHFVYNSFKKHIKKPQSLYSFESIKMKVMYQNLLKNQPTVFL</sequence>
<proteinExistence type="inferred from homology"/>
<dbReference type="RefSeq" id="WP_278307517.1">
    <property type="nucleotide sequence ID" value="NZ_CP104008.1"/>
</dbReference>
<protein>
    <submittedName>
        <fullName evidence="2">Uncharacterized protein</fullName>
    </submittedName>
</protein>
<evidence type="ECO:0000313" key="3">
    <source>
        <dbReference type="Proteomes" id="UP001178743"/>
    </source>
</evidence>
<dbReference type="InterPro" id="IPR009620">
    <property type="entry name" value="UPF0236"/>
</dbReference>
<dbReference type="NCBIfam" id="NF046004">
    <property type="entry name" value="ICE_Mbov_0401"/>
    <property type="match status" value="1"/>
</dbReference>
<dbReference type="AlphaFoldDB" id="A0AAX3THB0"/>